<name>A0ABV1HNV7_9FIRM</name>
<keyword evidence="2" id="KW-0067">ATP-binding</keyword>
<dbReference type="RefSeq" id="WP_349230055.1">
    <property type="nucleotide sequence ID" value="NZ_JBBMFJ010000029.1"/>
</dbReference>
<dbReference type="Gene3D" id="3.30.950.30">
    <property type="entry name" value="Schlafen, AAA domain"/>
    <property type="match status" value="1"/>
</dbReference>
<dbReference type="InterPro" id="IPR007421">
    <property type="entry name" value="Schlafen_AlbA_2_dom"/>
</dbReference>
<dbReference type="Gene3D" id="1.10.10.10">
    <property type="entry name" value="Winged helix-like DNA-binding domain superfamily/Winged helix DNA-binding domain"/>
    <property type="match status" value="1"/>
</dbReference>
<dbReference type="InterPro" id="IPR038461">
    <property type="entry name" value="Schlafen_AlbA_2_dom_sf"/>
</dbReference>
<dbReference type="Pfam" id="PF04326">
    <property type="entry name" value="SLFN_AlbA_2"/>
    <property type="match status" value="1"/>
</dbReference>
<dbReference type="Pfam" id="PF13749">
    <property type="entry name" value="HATPase_c_4"/>
    <property type="match status" value="1"/>
</dbReference>
<organism evidence="2 3">
    <name type="scientific">Ventrimonas faecis</name>
    <dbReference type="NCBI Taxonomy" id="3133170"/>
    <lineage>
        <taxon>Bacteria</taxon>
        <taxon>Bacillati</taxon>
        <taxon>Bacillota</taxon>
        <taxon>Clostridia</taxon>
        <taxon>Lachnospirales</taxon>
        <taxon>Lachnospiraceae</taxon>
        <taxon>Ventrimonas</taxon>
    </lineage>
</organism>
<accession>A0ABV1HNV7</accession>
<dbReference type="GO" id="GO:0005524">
    <property type="term" value="F:ATP binding"/>
    <property type="evidence" value="ECO:0007669"/>
    <property type="project" value="UniProtKB-KW"/>
</dbReference>
<protein>
    <submittedName>
        <fullName evidence="2">ATP-binding protein</fullName>
    </submittedName>
</protein>
<evidence type="ECO:0000313" key="2">
    <source>
        <dbReference type="EMBL" id="MEQ2563996.1"/>
    </source>
</evidence>
<proteinExistence type="predicted"/>
<evidence type="ECO:0000313" key="3">
    <source>
        <dbReference type="Proteomes" id="UP001437460"/>
    </source>
</evidence>
<dbReference type="SUPFAM" id="SSF46785">
    <property type="entry name" value="Winged helix' DNA-binding domain"/>
    <property type="match status" value="1"/>
</dbReference>
<keyword evidence="3" id="KW-1185">Reference proteome</keyword>
<dbReference type="InterPro" id="IPR036390">
    <property type="entry name" value="WH_DNA-bd_sf"/>
</dbReference>
<gene>
    <name evidence="2" type="ORF">WMO41_12620</name>
</gene>
<dbReference type="InterPro" id="IPR036388">
    <property type="entry name" value="WH-like_DNA-bd_sf"/>
</dbReference>
<dbReference type="PANTHER" id="PTHR30595">
    <property type="entry name" value="GLPR-RELATED TRANSCRIPTIONAL REPRESSOR"/>
    <property type="match status" value="1"/>
</dbReference>
<dbReference type="InterPro" id="IPR038475">
    <property type="entry name" value="RecG_C_sf"/>
</dbReference>
<sequence>MKEKKNLEFKSTITNTFLKTVSAYSNFGDGEIWFGINDDGSVCGIEHPETVCIDIENRINDSISPKPEFEMKVDTSKNIICLTVREGAYKPYLYKGKAYRRSDTASIEVDQAELKRLVLEGSNLYFEELPSEKQTLRFEELSKKLIEKLEIQTVSEDVLRTLGFYTKNREYNNAAALLSDENTFYGIDMARFGSSINEIMDRETFSRISILKQYDAAVNMIKRYYQYEEINEIERKKVDLIPETAYREAIANALVHRDWSIPAHIRILMFKDRIEIKSPGGLPKEITADEYLNGEISCLRNPILGNLFFRLQYIEMFGTGIRRIQYSYRNALIKPKFEVTDNVISVVLPVLNSQYQVTSDERKIINELGQGGQLSSSEIAKRTGMKKSKTLRLIEHLKEKGCVRVIGNGRGTKYTL</sequence>
<reference evidence="2 3" key="1">
    <citation type="submission" date="2024-03" db="EMBL/GenBank/DDBJ databases">
        <title>Human intestinal bacterial collection.</title>
        <authorList>
            <person name="Pauvert C."/>
            <person name="Hitch T.C.A."/>
            <person name="Clavel T."/>
        </authorList>
    </citation>
    <scope>NUCLEOTIDE SEQUENCE [LARGE SCALE GENOMIC DNA]</scope>
    <source>
        <strain evidence="2 3">CLA-AP-H27</strain>
    </source>
</reference>
<evidence type="ECO:0000259" key="1">
    <source>
        <dbReference type="Pfam" id="PF04326"/>
    </source>
</evidence>
<dbReference type="PANTHER" id="PTHR30595:SF6">
    <property type="entry name" value="SCHLAFEN ALBA-2 DOMAIN-CONTAINING PROTEIN"/>
    <property type="match status" value="1"/>
</dbReference>
<feature type="domain" description="Schlafen AlbA-2" evidence="1">
    <location>
        <begin position="3"/>
        <end position="107"/>
    </location>
</feature>
<dbReference type="Proteomes" id="UP001437460">
    <property type="component" value="Unassembled WGS sequence"/>
</dbReference>
<dbReference type="Pfam" id="PF13412">
    <property type="entry name" value="HTH_24"/>
    <property type="match status" value="1"/>
</dbReference>
<keyword evidence="2" id="KW-0547">Nucleotide-binding</keyword>
<comment type="caution">
    <text evidence="2">The sequence shown here is derived from an EMBL/GenBank/DDBJ whole genome shotgun (WGS) entry which is preliminary data.</text>
</comment>
<dbReference type="EMBL" id="JBBMFJ010000029">
    <property type="protein sequence ID" value="MEQ2563996.1"/>
    <property type="molecule type" value="Genomic_DNA"/>
</dbReference>
<dbReference type="Gene3D" id="3.30.565.60">
    <property type="match status" value="1"/>
</dbReference>